<dbReference type="EMBL" id="VBAK01000049">
    <property type="protein sequence ID" value="TMI92801.1"/>
    <property type="molecule type" value="Genomic_DNA"/>
</dbReference>
<sequence length="145" mass="15850">MAAAIVLALPGRTAAVPVPPAQEILQRMLTTIVAMPEVVSADAEIRLRIVKSLSAPPDCVFRGTVKVVAGRPTVRIGGHTFGLLCRVVNRYAIGRQFEGSEPLERFLSRFEFEVLGEKLVGTGRYAPRFDASMEIVYGNFQFGSR</sequence>
<proteinExistence type="predicted"/>
<organism evidence="1 2">
    <name type="scientific">Candidatus Segetimicrobium genomatis</name>
    <dbReference type="NCBI Taxonomy" id="2569760"/>
    <lineage>
        <taxon>Bacteria</taxon>
        <taxon>Bacillati</taxon>
        <taxon>Candidatus Sysuimicrobiota</taxon>
        <taxon>Candidatus Sysuimicrobiia</taxon>
        <taxon>Candidatus Sysuimicrobiales</taxon>
        <taxon>Candidatus Segetimicrobiaceae</taxon>
        <taxon>Candidatus Segetimicrobium</taxon>
    </lineage>
</organism>
<dbReference type="Proteomes" id="UP000318509">
    <property type="component" value="Unassembled WGS sequence"/>
</dbReference>
<gene>
    <name evidence="1" type="ORF">E6H00_02130</name>
</gene>
<protein>
    <submittedName>
        <fullName evidence="1">Uncharacterized protein</fullName>
    </submittedName>
</protein>
<comment type="caution">
    <text evidence="1">The sequence shown here is derived from an EMBL/GenBank/DDBJ whole genome shotgun (WGS) entry which is preliminary data.</text>
</comment>
<evidence type="ECO:0000313" key="1">
    <source>
        <dbReference type="EMBL" id="TMI92801.1"/>
    </source>
</evidence>
<dbReference type="AlphaFoldDB" id="A0A537KAJ9"/>
<name>A0A537KAJ9_9BACT</name>
<evidence type="ECO:0000313" key="2">
    <source>
        <dbReference type="Proteomes" id="UP000318509"/>
    </source>
</evidence>
<reference evidence="1 2" key="1">
    <citation type="journal article" date="2019" name="Nat. Microbiol.">
        <title>Mediterranean grassland soil C-N compound turnover is dependent on rainfall and depth, and is mediated by genomically divergent microorganisms.</title>
        <authorList>
            <person name="Diamond S."/>
            <person name="Andeer P.F."/>
            <person name="Li Z."/>
            <person name="Crits-Christoph A."/>
            <person name="Burstein D."/>
            <person name="Anantharaman K."/>
            <person name="Lane K.R."/>
            <person name="Thomas B.C."/>
            <person name="Pan C."/>
            <person name="Northen T.R."/>
            <person name="Banfield J.F."/>
        </authorList>
    </citation>
    <scope>NUCLEOTIDE SEQUENCE [LARGE SCALE GENOMIC DNA]</scope>
    <source>
        <strain evidence="1">NP_3</strain>
    </source>
</reference>
<accession>A0A537KAJ9</accession>